<dbReference type="PANTHER" id="PTHR10869:SF246">
    <property type="entry name" value="TRANSMEMBRANE PROLYL 4-HYDROXYLASE"/>
    <property type="match status" value="1"/>
</dbReference>
<evidence type="ECO:0000256" key="6">
    <source>
        <dbReference type="SAM" id="SignalP"/>
    </source>
</evidence>
<dbReference type="InterPro" id="IPR045054">
    <property type="entry name" value="P4HA-like"/>
</dbReference>
<keyword evidence="4" id="KW-0560">Oxidoreductase</keyword>
<name>A0A167VPK3_9HYPO</name>
<evidence type="ECO:0000259" key="7">
    <source>
        <dbReference type="PROSITE" id="PS51471"/>
    </source>
</evidence>
<keyword evidence="9" id="KW-1185">Reference proteome</keyword>
<dbReference type="STRING" id="1081102.A0A167VPK3"/>
<protein>
    <submittedName>
        <fullName evidence="8">Prolyl 4-hydroxylase, alpha subunit</fullName>
    </submittedName>
</protein>
<dbReference type="Pfam" id="PF13640">
    <property type="entry name" value="2OG-FeII_Oxy_3"/>
    <property type="match status" value="1"/>
</dbReference>
<reference evidence="8 9" key="1">
    <citation type="journal article" date="2016" name="Genome Biol. Evol.">
        <title>Divergent and convergent evolution of fungal pathogenicity.</title>
        <authorList>
            <person name="Shang Y."/>
            <person name="Xiao G."/>
            <person name="Zheng P."/>
            <person name="Cen K."/>
            <person name="Zhan S."/>
            <person name="Wang C."/>
        </authorList>
    </citation>
    <scope>NUCLEOTIDE SEQUENCE [LARGE SCALE GENOMIC DNA]</scope>
    <source>
        <strain evidence="8 9">RCEF 264</strain>
    </source>
</reference>
<dbReference type="Gene3D" id="2.60.120.620">
    <property type="entry name" value="q2cbj1_9rhob like domain"/>
    <property type="match status" value="1"/>
</dbReference>
<evidence type="ECO:0000313" key="9">
    <source>
        <dbReference type="Proteomes" id="UP000076874"/>
    </source>
</evidence>
<dbReference type="Proteomes" id="UP000076874">
    <property type="component" value="Unassembled WGS sequence"/>
</dbReference>
<dbReference type="PROSITE" id="PS51471">
    <property type="entry name" value="FE2OG_OXY"/>
    <property type="match status" value="1"/>
</dbReference>
<feature type="chain" id="PRO_5007893543" evidence="6">
    <location>
        <begin position="27"/>
        <end position="290"/>
    </location>
</feature>
<dbReference type="AlphaFoldDB" id="A0A167VPK3"/>
<organism evidence="8 9">
    <name type="scientific">Niveomyces insectorum RCEF 264</name>
    <dbReference type="NCBI Taxonomy" id="1081102"/>
    <lineage>
        <taxon>Eukaryota</taxon>
        <taxon>Fungi</taxon>
        <taxon>Dikarya</taxon>
        <taxon>Ascomycota</taxon>
        <taxon>Pezizomycotina</taxon>
        <taxon>Sordariomycetes</taxon>
        <taxon>Hypocreomycetidae</taxon>
        <taxon>Hypocreales</taxon>
        <taxon>Cordycipitaceae</taxon>
        <taxon>Niveomyces</taxon>
    </lineage>
</organism>
<dbReference type="EMBL" id="AZHD01000006">
    <property type="protein sequence ID" value="OAA62854.1"/>
    <property type="molecule type" value="Genomic_DNA"/>
</dbReference>
<dbReference type="SMART" id="SM00702">
    <property type="entry name" value="P4Hc"/>
    <property type="match status" value="1"/>
</dbReference>
<keyword evidence="6" id="KW-0732">Signal</keyword>
<keyword evidence="2" id="KW-0479">Metal-binding</keyword>
<evidence type="ECO:0000256" key="1">
    <source>
        <dbReference type="ARBA" id="ARBA00001961"/>
    </source>
</evidence>
<evidence type="ECO:0000256" key="2">
    <source>
        <dbReference type="ARBA" id="ARBA00022723"/>
    </source>
</evidence>
<dbReference type="GO" id="GO:0031418">
    <property type="term" value="F:L-ascorbic acid binding"/>
    <property type="evidence" value="ECO:0007669"/>
    <property type="project" value="InterPro"/>
</dbReference>
<proteinExistence type="predicted"/>
<dbReference type="InterPro" id="IPR005123">
    <property type="entry name" value="Oxoglu/Fe-dep_dioxygenase_dom"/>
</dbReference>
<evidence type="ECO:0000256" key="5">
    <source>
        <dbReference type="ARBA" id="ARBA00023004"/>
    </source>
</evidence>
<dbReference type="GO" id="GO:0005506">
    <property type="term" value="F:iron ion binding"/>
    <property type="evidence" value="ECO:0007669"/>
    <property type="project" value="InterPro"/>
</dbReference>
<evidence type="ECO:0000313" key="8">
    <source>
        <dbReference type="EMBL" id="OAA62854.1"/>
    </source>
</evidence>
<comment type="cofactor">
    <cofactor evidence="1">
        <name>L-ascorbate</name>
        <dbReference type="ChEBI" id="CHEBI:38290"/>
    </cofactor>
</comment>
<dbReference type="GO" id="GO:0005783">
    <property type="term" value="C:endoplasmic reticulum"/>
    <property type="evidence" value="ECO:0007669"/>
    <property type="project" value="TreeGrafter"/>
</dbReference>
<feature type="signal peptide" evidence="6">
    <location>
        <begin position="1"/>
        <end position="26"/>
    </location>
</feature>
<dbReference type="InterPro" id="IPR044862">
    <property type="entry name" value="Pro_4_hyd_alph_FE2OG_OXY"/>
</dbReference>
<dbReference type="GO" id="GO:0004656">
    <property type="term" value="F:procollagen-proline 4-dioxygenase activity"/>
    <property type="evidence" value="ECO:0007669"/>
    <property type="project" value="TreeGrafter"/>
</dbReference>
<keyword evidence="3" id="KW-0223">Dioxygenase</keyword>
<evidence type="ECO:0000256" key="3">
    <source>
        <dbReference type="ARBA" id="ARBA00022964"/>
    </source>
</evidence>
<dbReference type="OrthoDB" id="420380at2759"/>
<keyword evidence="5" id="KW-0408">Iron</keyword>
<comment type="caution">
    <text evidence="8">The sequence shown here is derived from an EMBL/GenBank/DDBJ whole genome shotgun (WGS) entry which is preliminary data.</text>
</comment>
<evidence type="ECO:0000256" key="4">
    <source>
        <dbReference type="ARBA" id="ARBA00023002"/>
    </source>
</evidence>
<dbReference type="PANTHER" id="PTHR10869">
    <property type="entry name" value="PROLYL 4-HYDROXYLASE ALPHA SUBUNIT"/>
    <property type="match status" value="1"/>
</dbReference>
<accession>A0A167VPK3</accession>
<feature type="domain" description="Fe2OG dioxygenase" evidence="7">
    <location>
        <begin position="135"/>
        <end position="274"/>
    </location>
</feature>
<sequence>MMWSSKKLWFYVLGCWSGYCPVGAAAADDGLAKNFVCQHPPYQPLLVSASPLVIYIKNFLTPQERLHLYTASQGKFSQSAVAAAGTAEDGDGGGSLASRHGARTSQSAYIPRDAVVHCIEERAAVFQGYDVAREQLEPLQLVKYGPGEQYRFHTDWLARDSVKAAHATADNGGNRLSSFFVYVHLHENNTDTTTGGGTNFPLLHAPRDERWCAEQLVNCDEPWDNGVTFRPVPGHAVFWRNLHPEDGHGDYRTLHAGLPVSTGEKIGMNIWTRQGPLNEEARGPEYYPDV</sequence>
<gene>
    <name evidence="8" type="ORF">SPI_04394</name>
</gene>
<dbReference type="InterPro" id="IPR006620">
    <property type="entry name" value="Pro_4_hyd_alph"/>
</dbReference>